<name>A0A7Y6MGM8_9ACTN</name>
<gene>
    <name evidence="2" type="ORF">HT134_38970</name>
</gene>
<dbReference type="RefSeq" id="WP_175605517.1">
    <property type="nucleotide sequence ID" value="NZ_JABWGO010000014.1"/>
</dbReference>
<proteinExistence type="predicted"/>
<feature type="region of interest" description="Disordered" evidence="1">
    <location>
        <begin position="1"/>
        <end position="45"/>
    </location>
</feature>
<reference evidence="2 3" key="1">
    <citation type="submission" date="2020-06" db="EMBL/GenBank/DDBJ databases">
        <authorList>
            <person name="Chanama M."/>
        </authorList>
    </citation>
    <scope>NUCLEOTIDE SEQUENCE [LARGE SCALE GENOMIC DNA]</scope>
    <source>
        <strain evidence="2 3">TBRC6557</strain>
    </source>
</reference>
<dbReference type="EMBL" id="JABWGO010000014">
    <property type="protein sequence ID" value="NUW46054.1"/>
    <property type="molecule type" value="Genomic_DNA"/>
</dbReference>
<sequence length="45" mass="4749">MLDESPDAPTRENPRLDVGSLPVPVDLATAARPRTGIRSGAHRVG</sequence>
<accession>A0A7Y6MGM8</accession>
<comment type="caution">
    <text evidence="2">The sequence shown here is derived from an EMBL/GenBank/DDBJ whole genome shotgun (WGS) entry which is preliminary data.</text>
</comment>
<evidence type="ECO:0000256" key="1">
    <source>
        <dbReference type="SAM" id="MobiDB-lite"/>
    </source>
</evidence>
<evidence type="ECO:0000313" key="3">
    <source>
        <dbReference type="Proteomes" id="UP000546126"/>
    </source>
</evidence>
<dbReference type="Proteomes" id="UP000546126">
    <property type="component" value="Unassembled WGS sequence"/>
</dbReference>
<dbReference type="AlphaFoldDB" id="A0A7Y6MGM8"/>
<evidence type="ECO:0000313" key="2">
    <source>
        <dbReference type="EMBL" id="NUW46054.1"/>
    </source>
</evidence>
<organism evidence="2 3">
    <name type="scientific">Nonomuraea rhodomycinica</name>
    <dbReference type="NCBI Taxonomy" id="1712872"/>
    <lineage>
        <taxon>Bacteria</taxon>
        <taxon>Bacillati</taxon>
        <taxon>Actinomycetota</taxon>
        <taxon>Actinomycetes</taxon>
        <taxon>Streptosporangiales</taxon>
        <taxon>Streptosporangiaceae</taxon>
        <taxon>Nonomuraea</taxon>
    </lineage>
</organism>
<protein>
    <submittedName>
        <fullName evidence="2">Uncharacterized protein</fullName>
    </submittedName>
</protein>
<keyword evidence="3" id="KW-1185">Reference proteome</keyword>